<evidence type="ECO:0000256" key="11">
    <source>
        <dbReference type="ARBA" id="ARBA00023136"/>
    </source>
</evidence>
<evidence type="ECO:0000256" key="6">
    <source>
        <dbReference type="ARBA" id="ARBA00022475"/>
    </source>
</evidence>
<feature type="transmembrane region" description="Helical" evidence="18">
    <location>
        <begin position="73"/>
        <end position="92"/>
    </location>
</feature>
<proteinExistence type="inferred from homology"/>
<dbReference type="PANTHER" id="PTHR36835">
    <property type="entry name" value="CYTOCHROME BO(3) UBIQUINOL OXIDASE SUBUNIT 4"/>
    <property type="match status" value="1"/>
</dbReference>
<evidence type="ECO:0000256" key="5">
    <source>
        <dbReference type="ARBA" id="ARBA00022448"/>
    </source>
</evidence>
<dbReference type="Proteomes" id="UP001258945">
    <property type="component" value="Unassembled WGS sequence"/>
</dbReference>
<keyword evidence="20" id="KW-1185">Reference proteome</keyword>
<dbReference type="InterPro" id="IPR050968">
    <property type="entry name" value="Cytochrome_c_oxidase_bac_sub4"/>
</dbReference>
<dbReference type="InterPro" id="IPR014210">
    <property type="entry name" value="Cyt_o_ubiqinol_oxidase_su4"/>
</dbReference>
<protein>
    <recommendedName>
        <fullName evidence="4">Cytochrome bo(3) ubiquinol oxidase subunit 4</fullName>
    </recommendedName>
    <alternativeName>
        <fullName evidence="16">Cytochrome o ubiquinol oxidase subunit 4</fullName>
    </alternativeName>
    <alternativeName>
        <fullName evidence="13">Oxidase bo(3) subunit 4</fullName>
    </alternativeName>
    <alternativeName>
        <fullName evidence="14">Ubiquinol oxidase polypeptide IV</fullName>
    </alternativeName>
    <alternativeName>
        <fullName evidence="15">Ubiquinol oxidase subunit 4</fullName>
    </alternativeName>
</protein>
<keyword evidence="7 18" id="KW-0812">Transmembrane</keyword>
<keyword evidence="5" id="KW-0813">Transport</keyword>
<dbReference type="NCBIfam" id="TIGR02847">
    <property type="entry name" value="CyoD"/>
    <property type="match status" value="1"/>
</dbReference>
<feature type="transmembrane region" description="Helical" evidence="18">
    <location>
        <begin position="40"/>
        <end position="61"/>
    </location>
</feature>
<organism evidence="19 20">
    <name type="scientific">Roseomonas gilardii</name>
    <dbReference type="NCBI Taxonomy" id="257708"/>
    <lineage>
        <taxon>Bacteria</taxon>
        <taxon>Pseudomonadati</taxon>
        <taxon>Pseudomonadota</taxon>
        <taxon>Alphaproteobacteria</taxon>
        <taxon>Acetobacterales</taxon>
        <taxon>Roseomonadaceae</taxon>
        <taxon>Roseomonas</taxon>
    </lineage>
</organism>
<accession>A0ABU3ML47</accession>
<comment type="subunit">
    <text evidence="3">Heterooctamer of two A chains, two B chains, two C chains and two D chains.</text>
</comment>
<evidence type="ECO:0000256" key="7">
    <source>
        <dbReference type="ARBA" id="ARBA00022692"/>
    </source>
</evidence>
<dbReference type="InterPro" id="IPR005171">
    <property type="entry name" value="Cyt_c_oxidase_su4_prok"/>
</dbReference>
<evidence type="ECO:0000256" key="2">
    <source>
        <dbReference type="ARBA" id="ARBA00008079"/>
    </source>
</evidence>
<name>A0ABU3ML47_9PROT</name>
<evidence type="ECO:0000256" key="4">
    <source>
        <dbReference type="ARBA" id="ARBA00014689"/>
    </source>
</evidence>
<evidence type="ECO:0000256" key="12">
    <source>
        <dbReference type="ARBA" id="ARBA00025694"/>
    </source>
</evidence>
<evidence type="ECO:0000313" key="19">
    <source>
        <dbReference type="EMBL" id="MDT8333729.1"/>
    </source>
</evidence>
<dbReference type="EMBL" id="JAVVDO010000071">
    <property type="protein sequence ID" value="MDT8333729.1"/>
    <property type="molecule type" value="Genomic_DNA"/>
</dbReference>
<feature type="region of interest" description="Disordered" evidence="17">
    <location>
        <begin position="1"/>
        <end position="31"/>
    </location>
</feature>
<evidence type="ECO:0000256" key="18">
    <source>
        <dbReference type="SAM" id="Phobius"/>
    </source>
</evidence>
<feature type="transmembrane region" description="Helical" evidence="18">
    <location>
        <begin position="104"/>
        <end position="126"/>
    </location>
</feature>
<evidence type="ECO:0000313" key="20">
    <source>
        <dbReference type="Proteomes" id="UP001258945"/>
    </source>
</evidence>
<evidence type="ECO:0000256" key="16">
    <source>
        <dbReference type="ARBA" id="ARBA00032185"/>
    </source>
</evidence>
<evidence type="ECO:0000256" key="9">
    <source>
        <dbReference type="ARBA" id="ARBA00022989"/>
    </source>
</evidence>
<dbReference type="RefSeq" id="WP_314285374.1">
    <property type="nucleotide sequence ID" value="NZ_JAVVDO010000071.1"/>
</dbReference>
<evidence type="ECO:0000256" key="14">
    <source>
        <dbReference type="ARBA" id="ARBA00030211"/>
    </source>
</evidence>
<evidence type="ECO:0000256" key="8">
    <source>
        <dbReference type="ARBA" id="ARBA00022982"/>
    </source>
</evidence>
<dbReference type="PANTHER" id="PTHR36835:SF1">
    <property type="entry name" value="CYTOCHROME BO(3) UBIQUINOL OXIDASE SUBUNIT 4"/>
    <property type="match status" value="1"/>
</dbReference>
<comment type="caution">
    <text evidence="19">The sequence shown here is derived from an EMBL/GenBank/DDBJ whole genome shotgun (WGS) entry which is preliminary data.</text>
</comment>
<reference evidence="19 20" key="1">
    <citation type="journal article" date="2019" name="Microb. Pathog.">
        <title>Comparison of VITEK 2, MALDI-TOF MS, 16S rRNA gene sequencing, and whole-genome sequencing for identification of Roseomonas mucosa.</title>
        <authorList>
            <person name="Rudolph W.W."/>
            <person name="Gunzer F."/>
            <person name="Trauth M."/>
            <person name="Bunk B."/>
            <person name="Bigge R."/>
            <person name="Schrottner P."/>
        </authorList>
    </citation>
    <scope>NUCLEOTIDE SEQUENCE [LARGE SCALE GENOMIC DNA]</scope>
    <source>
        <strain evidence="19 20">DSM 103800</strain>
    </source>
</reference>
<evidence type="ECO:0000256" key="3">
    <source>
        <dbReference type="ARBA" id="ARBA00011700"/>
    </source>
</evidence>
<comment type="subcellular location">
    <subcellularLocation>
        <location evidence="1">Cell membrane</location>
        <topology evidence="1">Multi-pass membrane protein</topology>
    </subcellularLocation>
</comment>
<evidence type="ECO:0000256" key="17">
    <source>
        <dbReference type="SAM" id="MobiDB-lite"/>
    </source>
</evidence>
<keyword evidence="11 18" id="KW-0472">Membrane</keyword>
<gene>
    <name evidence="19" type="primary">cyoD</name>
    <name evidence="19" type="ORF">RQ831_21985</name>
</gene>
<keyword evidence="6" id="KW-1003">Cell membrane</keyword>
<feature type="compositionally biased region" description="Basic and acidic residues" evidence="17">
    <location>
        <begin position="10"/>
        <end position="31"/>
    </location>
</feature>
<sequence>MSSHATAHQHGHDHGHGGHDHGHGGHGHDDHHDGGYHGTYGGYLTGFILSVILTAIPFWLVMGDVIADPRVTAMAVMGLGAVQVIVHMVYFLHMNSRSEGGWTMLALIFTIVLVVITLSGSLWVMYHLNNNMMPMSVHDMKNMP</sequence>
<evidence type="ECO:0000256" key="13">
    <source>
        <dbReference type="ARBA" id="ARBA00030071"/>
    </source>
</evidence>
<evidence type="ECO:0000256" key="1">
    <source>
        <dbReference type="ARBA" id="ARBA00004651"/>
    </source>
</evidence>
<evidence type="ECO:0000256" key="10">
    <source>
        <dbReference type="ARBA" id="ARBA00023002"/>
    </source>
</evidence>
<evidence type="ECO:0000256" key="15">
    <source>
        <dbReference type="ARBA" id="ARBA00031887"/>
    </source>
</evidence>
<comment type="function">
    <text evidence="12">Cytochrome bo(3) ubiquinol terminal oxidase is the component of the aerobic respiratory chain of E.coli that predominates when cells are grown at high aeration. Has proton pump activity across the membrane in addition to electron transfer, pumping 2 protons/electron.</text>
</comment>
<keyword evidence="8" id="KW-0249">Electron transport</keyword>
<comment type="similarity">
    <text evidence="2">Belongs to the cytochrome c oxidase bacterial subunit 4 family.</text>
</comment>
<keyword evidence="10" id="KW-0560">Oxidoreductase</keyword>
<keyword evidence="9 18" id="KW-1133">Transmembrane helix</keyword>
<dbReference type="Pfam" id="PF03626">
    <property type="entry name" value="COX4_pro"/>
    <property type="match status" value="1"/>
</dbReference>